<proteinExistence type="predicted"/>
<keyword evidence="3" id="KW-1185">Reference proteome</keyword>
<feature type="compositionally biased region" description="Polar residues" evidence="1">
    <location>
        <begin position="23"/>
        <end position="32"/>
    </location>
</feature>
<dbReference type="AlphaFoldDB" id="F8MSH1"/>
<evidence type="ECO:0000313" key="2">
    <source>
        <dbReference type="EMBL" id="EGO55911.1"/>
    </source>
</evidence>
<reference evidence="3" key="1">
    <citation type="journal article" date="2011" name="Genetics">
        <title>Massive changes in genome architecture accompany the transition to self-fertility in the filamentous fungus Neurospora tetrasperma.</title>
        <authorList>
            <person name="Ellison C.E."/>
            <person name="Stajich J.E."/>
            <person name="Jacobson D.J."/>
            <person name="Natvig D.O."/>
            <person name="Lapidus A."/>
            <person name="Foster B."/>
            <person name="Aerts A."/>
            <person name="Riley R."/>
            <person name="Lindquist E.A."/>
            <person name="Grigoriev I.V."/>
            <person name="Taylor J.W."/>
        </authorList>
    </citation>
    <scope>NUCLEOTIDE SEQUENCE [LARGE SCALE GENOMIC DNA]</scope>
    <source>
        <strain evidence="3">FGSC 2508 / P0657</strain>
    </source>
</reference>
<evidence type="ECO:0000313" key="3">
    <source>
        <dbReference type="Proteomes" id="UP000008065"/>
    </source>
</evidence>
<dbReference type="GeneID" id="20828066"/>
<dbReference type="KEGG" id="nte:NEUTE1DRAFT46925"/>
<dbReference type="EMBL" id="GL891306">
    <property type="protein sequence ID" value="EGO55911.1"/>
    <property type="molecule type" value="Genomic_DNA"/>
</dbReference>
<accession>F8MSH1</accession>
<dbReference type="OrthoDB" id="10406464at2759"/>
<dbReference type="RefSeq" id="XP_009852756.1">
    <property type="nucleotide sequence ID" value="XM_009854454.1"/>
</dbReference>
<protein>
    <submittedName>
        <fullName evidence="2">Uncharacterized protein</fullName>
    </submittedName>
</protein>
<sequence>MSSGMSTIDYKEDEEDPLISHGSHYTSPWQQESEYESIPKPEPQPIILTQETDYTYGVTLSTHCTACYLKGQGYKCSDQPGHEWMRESVVSVSASALQLAIERKVYGMKEFQNYLEKYPDNNLRVQLQGNFCALFQHKDRHEYPGPEKDVEDVITEALEDNENRSLSPCRPNSFKPRVASKPTPNYRTSKKSIKSGRFNELPLYIHTEKYRSTISLFFS</sequence>
<gene>
    <name evidence="2" type="ORF">NEUTE1DRAFT_46925</name>
</gene>
<feature type="region of interest" description="Disordered" evidence="1">
    <location>
        <begin position="1"/>
        <end position="37"/>
    </location>
</feature>
<name>F8MSH1_NEUT8</name>
<dbReference type="VEuPathDB" id="FungiDB:NEUTE1DRAFT_46925"/>
<dbReference type="HOGENOM" id="CLU_1261836_0_0_1"/>
<organism evidence="2 3">
    <name type="scientific">Neurospora tetrasperma (strain FGSC 2508 / ATCC MYA-4615 / P0657)</name>
    <dbReference type="NCBI Taxonomy" id="510951"/>
    <lineage>
        <taxon>Eukaryota</taxon>
        <taxon>Fungi</taxon>
        <taxon>Dikarya</taxon>
        <taxon>Ascomycota</taxon>
        <taxon>Pezizomycotina</taxon>
        <taxon>Sordariomycetes</taxon>
        <taxon>Sordariomycetidae</taxon>
        <taxon>Sordariales</taxon>
        <taxon>Sordariaceae</taxon>
        <taxon>Neurospora</taxon>
    </lineage>
</organism>
<evidence type="ECO:0000256" key="1">
    <source>
        <dbReference type="SAM" id="MobiDB-lite"/>
    </source>
</evidence>
<dbReference type="Proteomes" id="UP000008065">
    <property type="component" value="Unassembled WGS sequence"/>
</dbReference>
<feature type="region of interest" description="Disordered" evidence="1">
    <location>
        <begin position="162"/>
        <end position="191"/>
    </location>
</feature>